<keyword evidence="13" id="KW-0378">Hydrolase</keyword>
<keyword evidence="4" id="KW-1003">Cell membrane</keyword>
<dbReference type="GO" id="GO:0016682">
    <property type="term" value="F:oxidoreductase activity, acting on diphenols and related substances as donors, oxygen as acceptor"/>
    <property type="evidence" value="ECO:0007669"/>
    <property type="project" value="TreeGrafter"/>
</dbReference>
<dbReference type="eggNOG" id="COG1294">
    <property type="taxonomic scope" value="Bacteria"/>
</dbReference>
<keyword evidence="7" id="KW-0479">Metal-binding</keyword>
<comment type="subcellular location">
    <subcellularLocation>
        <location evidence="1">Cell membrane</location>
        <topology evidence="1">Multi-pass membrane protein</topology>
    </subcellularLocation>
</comment>
<feature type="transmembrane region" description="Helical" evidence="12">
    <location>
        <begin position="255"/>
        <end position="279"/>
    </location>
</feature>
<keyword evidence="6 12" id="KW-0812">Transmembrane</keyword>
<keyword evidence="3" id="KW-0813">Transport</keyword>
<feature type="transmembrane region" description="Helical" evidence="12">
    <location>
        <begin position="81"/>
        <end position="101"/>
    </location>
</feature>
<evidence type="ECO:0000313" key="14">
    <source>
        <dbReference type="Proteomes" id="UP000002216"/>
    </source>
</evidence>
<dbReference type="RefSeq" id="WP_015774687.1">
    <property type="nucleotide sequence ID" value="NC_013173.1"/>
</dbReference>
<feature type="transmembrane region" description="Helical" evidence="12">
    <location>
        <begin position="6"/>
        <end position="35"/>
    </location>
</feature>
<dbReference type="GO" id="GO:0009055">
    <property type="term" value="F:electron transfer activity"/>
    <property type="evidence" value="ECO:0007669"/>
    <property type="project" value="TreeGrafter"/>
</dbReference>
<feature type="transmembrane region" description="Helical" evidence="12">
    <location>
        <begin position="158"/>
        <end position="177"/>
    </location>
</feature>
<gene>
    <name evidence="13" type="ordered locus">Dbac_2519</name>
</gene>
<dbReference type="PANTHER" id="PTHR43141">
    <property type="entry name" value="CYTOCHROME BD2 SUBUNIT II"/>
    <property type="match status" value="1"/>
</dbReference>
<evidence type="ECO:0000256" key="11">
    <source>
        <dbReference type="ARBA" id="ARBA00023136"/>
    </source>
</evidence>
<keyword evidence="9 12" id="KW-1133">Transmembrane helix</keyword>
<dbReference type="Pfam" id="PF02322">
    <property type="entry name" value="Cyt_bd_oxida_II"/>
    <property type="match status" value="1"/>
</dbReference>
<accession>C7LS50</accession>
<dbReference type="KEGG" id="dba:Dbac_2519"/>
<dbReference type="PIRSF" id="PIRSF000267">
    <property type="entry name" value="Cyt_oxidse_sub2"/>
    <property type="match status" value="1"/>
</dbReference>
<evidence type="ECO:0000256" key="1">
    <source>
        <dbReference type="ARBA" id="ARBA00004651"/>
    </source>
</evidence>
<dbReference type="GO" id="GO:0046872">
    <property type="term" value="F:metal ion binding"/>
    <property type="evidence" value="ECO:0007669"/>
    <property type="project" value="UniProtKB-KW"/>
</dbReference>
<comment type="similarity">
    <text evidence="2">Belongs to the cytochrome ubiquinol oxidase subunit 2 family.</text>
</comment>
<evidence type="ECO:0000256" key="3">
    <source>
        <dbReference type="ARBA" id="ARBA00022448"/>
    </source>
</evidence>
<proteinExistence type="inferred from homology"/>
<dbReference type="STRING" id="525897.Dbac_2519"/>
<evidence type="ECO:0000256" key="7">
    <source>
        <dbReference type="ARBA" id="ARBA00022723"/>
    </source>
</evidence>
<keyword evidence="10" id="KW-0408">Iron</keyword>
<evidence type="ECO:0000256" key="8">
    <source>
        <dbReference type="ARBA" id="ARBA00022982"/>
    </source>
</evidence>
<dbReference type="NCBIfam" id="TIGR00203">
    <property type="entry name" value="cydB"/>
    <property type="match status" value="1"/>
</dbReference>
<evidence type="ECO:0000313" key="13">
    <source>
        <dbReference type="EMBL" id="ACU90598.1"/>
    </source>
</evidence>
<evidence type="ECO:0000256" key="5">
    <source>
        <dbReference type="ARBA" id="ARBA00022617"/>
    </source>
</evidence>
<keyword evidence="14" id="KW-1185">Reference proteome</keyword>
<dbReference type="GO" id="GO:0070069">
    <property type="term" value="C:cytochrome complex"/>
    <property type="evidence" value="ECO:0007669"/>
    <property type="project" value="TreeGrafter"/>
</dbReference>
<dbReference type="GO" id="GO:0004035">
    <property type="term" value="F:alkaline phosphatase activity"/>
    <property type="evidence" value="ECO:0007669"/>
    <property type="project" value="UniProtKB-EC"/>
</dbReference>
<dbReference type="AlphaFoldDB" id="C7LS50"/>
<sequence>MLETIWFLLWGVLWAVYFVLDGYDLGIGTLVPFLGKSDTDRRVMFNAMGPFWDGNEVWLITAGGVTFAAFPKAYAVMFSGLYTPLMLLLFALIVRGVSLEFRHQVDSPAWRRVWDWGATIGSFLPALLLGVAFANIFMGLPLDENGVFQGNLLTLLNPYGLAGGVLFVLLFVMHGALWLTIKSEGDLQQRAAGLARKLWPVLVALIGVFVVLTVIYTNLLANYLLNPLMLVLLAIPVLALVLMRQQIGKQHWWTAWGLSAALIAGLTLFGVVGLYPALLPSSISPDYSITIANAASSTLTLSIMLGVTLVFIPIVAAYQFWLYRTFSHKVTEKELAQDGAY</sequence>
<feature type="transmembrane region" description="Helical" evidence="12">
    <location>
        <begin position="198"/>
        <end position="217"/>
    </location>
</feature>
<evidence type="ECO:0000256" key="10">
    <source>
        <dbReference type="ARBA" id="ARBA00023004"/>
    </source>
</evidence>
<protein>
    <submittedName>
        <fullName evidence="13">Cytochrome d ubiquinol oxidase, subunit II</fullName>
        <ecNumber evidence="13">3.1.3.1</ecNumber>
    </submittedName>
</protein>
<feature type="transmembrane region" description="Helical" evidence="12">
    <location>
        <begin position="299"/>
        <end position="323"/>
    </location>
</feature>
<dbReference type="Proteomes" id="UP000002216">
    <property type="component" value="Chromosome"/>
</dbReference>
<feature type="transmembrane region" description="Helical" evidence="12">
    <location>
        <begin position="113"/>
        <end position="138"/>
    </location>
</feature>
<evidence type="ECO:0000256" key="4">
    <source>
        <dbReference type="ARBA" id="ARBA00022475"/>
    </source>
</evidence>
<organism evidence="13 14">
    <name type="scientific">Desulfomicrobium baculatum (strain DSM 4028 / VKM B-1378 / X)</name>
    <name type="common">Desulfovibrio baculatus</name>
    <dbReference type="NCBI Taxonomy" id="525897"/>
    <lineage>
        <taxon>Bacteria</taxon>
        <taxon>Pseudomonadati</taxon>
        <taxon>Thermodesulfobacteriota</taxon>
        <taxon>Desulfovibrionia</taxon>
        <taxon>Desulfovibrionales</taxon>
        <taxon>Desulfomicrobiaceae</taxon>
        <taxon>Desulfomicrobium</taxon>
    </lineage>
</organism>
<evidence type="ECO:0000256" key="2">
    <source>
        <dbReference type="ARBA" id="ARBA00007543"/>
    </source>
</evidence>
<evidence type="ECO:0000256" key="12">
    <source>
        <dbReference type="SAM" id="Phobius"/>
    </source>
</evidence>
<evidence type="ECO:0000256" key="9">
    <source>
        <dbReference type="ARBA" id="ARBA00022989"/>
    </source>
</evidence>
<dbReference type="OrthoDB" id="9776710at2"/>
<dbReference type="PANTHER" id="PTHR43141:SF5">
    <property type="entry name" value="CYTOCHROME BD-I UBIQUINOL OXIDASE SUBUNIT 2"/>
    <property type="match status" value="1"/>
</dbReference>
<dbReference type="GO" id="GO:0005886">
    <property type="term" value="C:plasma membrane"/>
    <property type="evidence" value="ECO:0007669"/>
    <property type="project" value="UniProtKB-SubCell"/>
</dbReference>
<keyword evidence="11 12" id="KW-0472">Membrane</keyword>
<dbReference type="EMBL" id="CP001629">
    <property type="protein sequence ID" value="ACU90598.1"/>
    <property type="molecule type" value="Genomic_DNA"/>
</dbReference>
<keyword evidence="5" id="KW-0349">Heme</keyword>
<dbReference type="HOGENOM" id="CLU_049294_0_1_7"/>
<feature type="transmembrane region" description="Helical" evidence="12">
    <location>
        <begin position="223"/>
        <end position="243"/>
    </location>
</feature>
<dbReference type="EC" id="3.1.3.1" evidence="13"/>
<name>C7LS50_DESBD</name>
<evidence type="ECO:0000256" key="6">
    <source>
        <dbReference type="ARBA" id="ARBA00022692"/>
    </source>
</evidence>
<reference evidence="13 14" key="1">
    <citation type="journal article" date="2009" name="Stand. Genomic Sci.">
        <title>Complete genome sequence of Desulfomicrobium baculatum type strain (X).</title>
        <authorList>
            <person name="Copeland A."/>
            <person name="Spring S."/>
            <person name="Goker M."/>
            <person name="Schneider S."/>
            <person name="Lapidus A."/>
            <person name="Del Rio T.G."/>
            <person name="Tice H."/>
            <person name="Cheng J.F."/>
            <person name="Chen F."/>
            <person name="Nolan M."/>
            <person name="Bruce D."/>
            <person name="Goodwin L."/>
            <person name="Pitluck S."/>
            <person name="Ivanova N."/>
            <person name="Mavrommatis K."/>
            <person name="Ovchinnikova G."/>
            <person name="Pati A."/>
            <person name="Chen A."/>
            <person name="Palaniappan K."/>
            <person name="Land M."/>
            <person name="Hauser L."/>
            <person name="Chang Y.J."/>
            <person name="Jeffries C.C."/>
            <person name="Meincke L."/>
            <person name="Sims D."/>
            <person name="Brettin T."/>
            <person name="Detter J.C."/>
            <person name="Han C."/>
            <person name="Chain P."/>
            <person name="Bristow J."/>
            <person name="Eisen J.A."/>
            <person name="Markowitz V."/>
            <person name="Hugenholtz P."/>
            <person name="Kyrpides N.C."/>
            <person name="Klenk H.P."/>
            <person name="Lucas S."/>
        </authorList>
    </citation>
    <scope>NUCLEOTIDE SEQUENCE [LARGE SCALE GENOMIC DNA]</scope>
    <source>
        <strain evidence="14">DSM 4028 / VKM B-1378 / X</strain>
    </source>
</reference>
<dbReference type="GO" id="GO:0019646">
    <property type="term" value="P:aerobic electron transport chain"/>
    <property type="evidence" value="ECO:0007669"/>
    <property type="project" value="TreeGrafter"/>
</dbReference>
<keyword evidence="8" id="KW-0249">Electron transport</keyword>
<dbReference type="InterPro" id="IPR003317">
    <property type="entry name" value="Cyt-d_oxidase_su2"/>
</dbReference>